<reference evidence="3" key="1">
    <citation type="journal article" date="2019" name="Int. J. Syst. Evol. Microbiol.">
        <title>The Global Catalogue of Microorganisms (GCM) 10K type strain sequencing project: providing services to taxonomists for standard genome sequencing and annotation.</title>
        <authorList>
            <consortium name="The Broad Institute Genomics Platform"/>
            <consortium name="The Broad Institute Genome Sequencing Center for Infectious Disease"/>
            <person name="Wu L."/>
            <person name="Ma J."/>
        </authorList>
    </citation>
    <scope>NUCLEOTIDE SEQUENCE [LARGE SCALE GENOMIC DNA]</scope>
    <source>
        <strain evidence="3">CGMCC 1.12482</strain>
    </source>
</reference>
<name>A0ABQ1P4B9_9GAMM</name>
<gene>
    <name evidence="2" type="ORF">GCM10007418_08210</name>
</gene>
<dbReference type="Gene3D" id="3.60.21.10">
    <property type="match status" value="1"/>
</dbReference>
<evidence type="ECO:0000259" key="1">
    <source>
        <dbReference type="Pfam" id="PF00149"/>
    </source>
</evidence>
<protein>
    <recommendedName>
        <fullName evidence="1">Calcineurin-like phosphoesterase domain-containing protein</fullName>
    </recommendedName>
</protein>
<dbReference type="InterPro" id="IPR004843">
    <property type="entry name" value="Calcineurin-like_PHP"/>
</dbReference>
<dbReference type="InterPro" id="IPR029052">
    <property type="entry name" value="Metallo-depent_PP-like"/>
</dbReference>
<keyword evidence="3" id="KW-1185">Reference proteome</keyword>
<dbReference type="EMBL" id="BMFF01000002">
    <property type="protein sequence ID" value="GGC90897.1"/>
    <property type="molecule type" value="Genomic_DNA"/>
</dbReference>
<evidence type="ECO:0000313" key="3">
    <source>
        <dbReference type="Proteomes" id="UP000638188"/>
    </source>
</evidence>
<accession>A0ABQ1P4B9</accession>
<dbReference type="Pfam" id="PF00149">
    <property type="entry name" value="Metallophos"/>
    <property type="match status" value="1"/>
</dbReference>
<sequence>MRALLEFYREQAVDVVLVVGDLSETATPEEYAQWRSVAEDYKNDFTLLPVQGNHDIKGADLDWVENVSDLVPADATHMPGQEYKTYALVRDNVLMINISYGHMPFTYDFVRQTIETNRDKVDHIIVSTHNTMVGSRYGYIREKAVEAYDTSASDQQFLQVHEDYRQLFADNDVIYVAGHEHQYVRSLVAGNFGGHYTEIVSGNASYKGYDSRFGESEQIQNVLMVKVNDSGATGQLDVNASILTFNGDLVDYASYFENHTITSNADGMKELERPNWKLMDRFSRTTDRCDKVVFPSSIPAGNQLNMTHDKRYNTSACVSANGFEAKIIDGENNIFNRYETRTRTTDVEPGVNTATSNTALAARYYRWLHIPHASYSPNLNNNQRVRLINAGTADEEVQIRETTIDLKKQVSLSWVAPIAGALSDALIISGIQGQDGTYINARGVAKNIQADIGLPGSFGDGSESGKQPVTLPAGRVNSNWILDDDSEGDDYVLQMNLPADLDPQTLTLGRWNAQTEQWTPVAATECLSQQSYDPGYISDLPGDVEASCPTAIGVVTVGVQHVWARLDQDGIYALIER</sequence>
<proteinExistence type="predicted"/>
<feature type="domain" description="Calcineurin-like phosphoesterase" evidence="1">
    <location>
        <begin position="3"/>
        <end position="183"/>
    </location>
</feature>
<comment type="caution">
    <text evidence="2">The sequence shown here is derived from an EMBL/GenBank/DDBJ whole genome shotgun (WGS) entry which is preliminary data.</text>
</comment>
<organism evidence="2 3">
    <name type="scientific">Halopseudomonas salina</name>
    <dbReference type="NCBI Taxonomy" id="1323744"/>
    <lineage>
        <taxon>Bacteria</taxon>
        <taxon>Pseudomonadati</taxon>
        <taxon>Pseudomonadota</taxon>
        <taxon>Gammaproteobacteria</taxon>
        <taxon>Pseudomonadales</taxon>
        <taxon>Pseudomonadaceae</taxon>
        <taxon>Halopseudomonas</taxon>
    </lineage>
</organism>
<dbReference type="SUPFAM" id="SSF56300">
    <property type="entry name" value="Metallo-dependent phosphatases"/>
    <property type="match status" value="1"/>
</dbReference>
<dbReference type="Proteomes" id="UP000638188">
    <property type="component" value="Unassembled WGS sequence"/>
</dbReference>
<evidence type="ECO:0000313" key="2">
    <source>
        <dbReference type="EMBL" id="GGC90897.1"/>
    </source>
</evidence>